<dbReference type="InterPro" id="IPR041726">
    <property type="entry name" value="ACAD10_11_N"/>
</dbReference>
<organism evidence="3 4">
    <name type="scientific">Rhodocytophaga aerolata</name>
    <dbReference type="NCBI Taxonomy" id="455078"/>
    <lineage>
        <taxon>Bacteria</taxon>
        <taxon>Pseudomonadati</taxon>
        <taxon>Bacteroidota</taxon>
        <taxon>Cytophagia</taxon>
        <taxon>Cytophagales</taxon>
        <taxon>Rhodocytophagaceae</taxon>
        <taxon>Rhodocytophaga</taxon>
    </lineage>
</organism>
<keyword evidence="1" id="KW-0812">Transmembrane</keyword>
<feature type="transmembrane region" description="Helical" evidence="1">
    <location>
        <begin position="294"/>
        <end position="315"/>
    </location>
</feature>
<dbReference type="SUPFAM" id="SSF56112">
    <property type="entry name" value="Protein kinase-like (PK-like)"/>
    <property type="match status" value="1"/>
</dbReference>
<evidence type="ECO:0000256" key="1">
    <source>
        <dbReference type="SAM" id="Phobius"/>
    </source>
</evidence>
<dbReference type="RefSeq" id="WP_302035967.1">
    <property type="nucleotide sequence ID" value="NZ_JAUKPO010000001.1"/>
</dbReference>
<keyword evidence="1" id="KW-1133">Transmembrane helix</keyword>
<evidence type="ECO:0000259" key="2">
    <source>
        <dbReference type="Pfam" id="PF01636"/>
    </source>
</evidence>
<comment type="caution">
    <text evidence="3">The sequence shown here is derived from an EMBL/GenBank/DDBJ whole genome shotgun (WGS) entry which is preliminary data.</text>
</comment>
<keyword evidence="4" id="KW-1185">Reference proteome</keyword>
<keyword evidence="1" id="KW-0472">Membrane</keyword>
<dbReference type="InterPro" id="IPR011009">
    <property type="entry name" value="Kinase-like_dom_sf"/>
</dbReference>
<evidence type="ECO:0000313" key="3">
    <source>
        <dbReference type="EMBL" id="MDO1445173.1"/>
    </source>
</evidence>
<dbReference type="Gene3D" id="3.30.200.20">
    <property type="entry name" value="Phosphorylase Kinase, domain 1"/>
    <property type="match status" value="1"/>
</dbReference>
<name>A0ABT8QZA9_9BACT</name>
<sequence length="351" mass="40184">MIDQARTIRTGEELDVAKLKAYLSAHFHASSTLEVTQFPSGYSNLTYLLAWGNQELVLRRPPFGATVKSGHDMEREYLVLKALKPVYHKVPNPILYCGDTSIIGAPFYIMERVRGVILRNQANREIKLYPSTMQNLSEKLIDNLATIHAIDINQPEIASLGKPEGYVQRQVEGWGKRYKNSQTDDIPQMAQVAAWLEQNRPPEVYISLIHNDYKYDNIVFDSDLYQILAVLDWEMATLGDPLMDLGTTLGYWIEPTDPEPLHLFGLTTLPGNLTREQLVERYAQKSGREVKNVVFYYVFGLFKIAVIVQQIYFRYKKGFTQDERFASLIHVLQACAQTAVKAIETNRIYKL</sequence>
<dbReference type="CDD" id="cd05154">
    <property type="entry name" value="ACAD10_11_N-like"/>
    <property type="match status" value="1"/>
</dbReference>
<dbReference type="InterPro" id="IPR002575">
    <property type="entry name" value="Aminoglycoside_PTrfase"/>
</dbReference>
<dbReference type="InterPro" id="IPR052898">
    <property type="entry name" value="ACAD10-like"/>
</dbReference>
<dbReference type="Gene3D" id="3.90.1200.10">
    <property type="match status" value="1"/>
</dbReference>
<gene>
    <name evidence="3" type="ORF">Q0590_02870</name>
</gene>
<dbReference type="PANTHER" id="PTHR47829">
    <property type="entry name" value="HYDROLASE, PUTATIVE (AFU_ORTHOLOGUE AFUA_1G12880)-RELATED"/>
    <property type="match status" value="1"/>
</dbReference>
<dbReference type="PANTHER" id="PTHR47829:SF1">
    <property type="entry name" value="HAD FAMILY PHOSPHATASE"/>
    <property type="match status" value="1"/>
</dbReference>
<accession>A0ABT8QZA9</accession>
<dbReference type="Pfam" id="PF01636">
    <property type="entry name" value="APH"/>
    <property type="match status" value="1"/>
</dbReference>
<dbReference type="EMBL" id="JAUKPO010000001">
    <property type="protein sequence ID" value="MDO1445173.1"/>
    <property type="molecule type" value="Genomic_DNA"/>
</dbReference>
<reference evidence="3" key="1">
    <citation type="submission" date="2023-07" db="EMBL/GenBank/DDBJ databases">
        <title>The genome sequence of Rhodocytophaga aerolata KACC 12507.</title>
        <authorList>
            <person name="Zhang X."/>
        </authorList>
    </citation>
    <scope>NUCLEOTIDE SEQUENCE</scope>
    <source>
        <strain evidence="3">KACC 12507</strain>
    </source>
</reference>
<evidence type="ECO:0000313" key="4">
    <source>
        <dbReference type="Proteomes" id="UP001168528"/>
    </source>
</evidence>
<feature type="domain" description="Aminoglycoside phosphotransferase" evidence="2">
    <location>
        <begin position="34"/>
        <end position="264"/>
    </location>
</feature>
<proteinExistence type="predicted"/>
<protein>
    <submittedName>
        <fullName evidence="3">Phosphotransferase family protein</fullName>
    </submittedName>
</protein>
<dbReference type="Proteomes" id="UP001168528">
    <property type="component" value="Unassembled WGS sequence"/>
</dbReference>